<protein>
    <submittedName>
        <fullName evidence="1">Uncharacterized protein</fullName>
    </submittedName>
</protein>
<accession>E6QJG2</accession>
<dbReference type="AlphaFoldDB" id="E6QJG2"/>
<dbReference type="EMBL" id="CABQ01000087">
    <property type="protein sequence ID" value="CBI07378.1"/>
    <property type="molecule type" value="Genomic_DNA"/>
</dbReference>
<gene>
    <name evidence="1" type="ORF">CARN6_0710</name>
</gene>
<organism evidence="1">
    <name type="scientific">mine drainage metagenome</name>
    <dbReference type="NCBI Taxonomy" id="410659"/>
    <lineage>
        <taxon>unclassified sequences</taxon>
        <taxon>metagenomes</taxon>
        <taxon>ecological metagenomes</taxon>
    </lineage>
</organism>
<sequence>MQAVVQQNAQKRATHGVHGIRKIVFGETHAIAPAFLQSGNPCGPLRCGMWQ</sequence>
<evidence type="ECO:0000313" key="1">
    <source>
        <dbReference type="EMBL" id="CBI07378.1"/>
    </source>
</evidence>
<name>E6QJG2_9ZZZZ</name>
<reference evidence="1" key="1">
    <citation type="submission" date="2009-10" db="EMBL/GenBank/DDBJ databases">
        <title>Diversity of trophic interactions inside an arsenic-rich microbial ecosystem.</title>
        <authorList>
            <person name="Bertin P.N."/>
            <person name="Heinrich-Salmeron A."/>
            <person name="Pelletier E."/>
            <person name="Goulhen-Chollet F."/>
            <person name="Arsene-Ploetze F."/>
            <person name="Gallien S."/>
            <person name="Calteau A."/>
            <person name="Vallenet D."/>
            <person name="Casiot C."/>
            <person name="Chane-Woon-Ming B."/>
            <person name="Giloteaux L."/>
            <person name="Barakat M."/>
            <person name="Bonnefoy V."/>
            <person name="Bruneel O."/>
            <person name="Chandler M."/>
            <person name="Cleiss J."/>
            <person name="Duran R."/>
            <person name="Elbaz-Poulichet F."/>
            <person name="Fonknechten N."/>
            <person name="Lauga B."/>
            <person name="Mornico D."/>
            <person name="Ortet P."/>
            <person name="Schaeffer C."/>
            <person name="Siguier P."/>
            <person name="Alexander Thil Smith A."/>
            <person name="Van Dorsselaer A."/>
            <person name="Weissenbach J."/>
            <person name="Medigue C."/>
            <person name="Le Paslier D."/>
        </authorList>
    </citation>
    <scope>NUCLEOTIDE SEQUENCE</scope>
</reference>
<proteinExistence type="predicted"/>
<comment type="caution">
    <text evidence="1">The sequence shown here is derived from an EMBL/GenBank/DDBJ whole genome shotgun (WGS) entry which is preliminary data.</text>
</comment>